<name>A0A436ZNQ3_ARTFL</name>
<evidence type="ECO:0000313" key="2">
    <source>
        <dbReference type="Proteomes" id="UP000283090"/>
    </source>
</evidence>
<comment type="caution">
    <text evidence="1">The sequence shown here is derived from an EMBL/GenBank/DDBJ whole genome shotgun (WGS) entry which is preliminary data.</text>
</comment>
<sequence>MTAWYLLGGEEQNTDCDTAGLFLPGFPYAVGSGHADPRGGHNYSHTLHLRLGLVMGRQSRAFRRIVVAWLVRRDPIQSNLIISS</sequence>
<keyword evidence="2" id="KW-1185">Reference proteome</keyword>
<dbReference type="Proteomes" id="UP000283090">
    <property type="component" value="Unassembled WGS sequence"/>
</dbReference>
<organism evidence="1 2">
    <name type="scientific">Arthrobotrys flagrans</name>
    <name type="common">Nematode-trapping fungus</name>
    <name type="synonym">Trichothecium flagrans</name>
    <dbReference type="NCBI Taxonomy" id="97331"/>
    <lineage>
        <taxon>Eukaryota</taxon>
        <taxon>Fungi</taxon>
        <taxon>Dikarya</taxon>
        <taxon>Ascomycota</taxon>
        <taxon>Pezizomycotina</taxon>
        <taxon>Orbiliomycetes</taxon>
        <taxon>Orbiliales</taxon>
        <taxon>Orbiliaceae</taxon>
        <taxon>Arthrobotrys</taxon>
    </lineage>
</organism>
<dbReference type="AlphaFoldDB" id="A0A436ZNQ3"/>
<dbReference type="RefSeq" id="XP_067486017.1">
    <property type="nucleotide sequence ID" value="XM_067638093.1"/>
</dbReference>
<dbReference type="EMBL" id="SAEB01000012">
    <property type="protein sequence ID" value="RVD80473.1"/>
    <property type="molecule type" value="Genomic_DNA"/>
</dbReference>
<evidence type="ECO:0000313" key="1">
    <source>
        <dbReference type="EMBL" id="RVD80473.1"/>
    </source>
</evidence>
<dbReference type="VEuPathDB" id="FungiDB:DFL_008370"/>
<proteinExistence type="predicted"/>
<protein>
    <submittedName>
        <fullName evidence="1">Uncharacterized protein</fullName>
    </submittedName>
</protein>
<gene>
    <name evidence="1" type="ORF">DFL_008370</name>
</gene>
<dbReference type="GeneID" id="93590681"/>
<accession>A0A436ZNQ3</accession>
<reference evidence="1 2" key="1">
    <citation type="submission" date="2019-01" db="EMBL/GenBank/DDBJ databases">
        <title>Intercellular communication is required for trap formation in the nematode-trapping fungus Duddingtonia flagrans.</title>
        <authorList>
            <person name="Youssar L."/>
            <person name="Wernet V."/>
            <person name="Hensel N."/>
            <person name="Hildebrandt H.-G."/>
            <person name="Fischer R."/>
        </authorList>
    </citation>
    <scope>NUCLEOTIDE SEQUENCE [LARGE SCALE GENOMIC DNA]</scope>
    <source>
        <strain evidence="1 2">CBS H-5679</strain>
    </source>
</reference>